<keyword evidence="2" id="KW-1185">Reference proteome</keyword>
<evidence type="ECO:0000313" key="2">
    <source>
        <dbReference type="Proteomes" id="UP001611075"/>
    </source>
</evidence>
<dbReference type="SUPFAM" id="SSF53335">
    <property type="entry name" value="S-adenosyl-L-methionine-dependent methyltransferases"/>
    <property type="match status" value="1"/>
</dbReference>
<dbReference type="EC" id="2.1.1.222" evidence="1"/>
<proteinExistence type="predicted"/>
<organism evidence="1 2">
    <name type="scientific">Micromonospora rubida</name>
    <dbReference type="NCBI Taxonomy" id="2697657"/>
    <lineage>
        <taxon>Bacteria</taxon>
        <taxon>Bacillati</taxon>
        <taxon>Actinomycetota</taxon>
        <taxon>Actinomycetes</taxon>
        <taxon>Micromonosporales</taxon>
        <taxon>Micromonosporaceae</taxon>
        <taxon>Micromonospora</taxon>
    </lineage>
</organism>
<dbReference type="GO" id="GO:0032259">
    <property type="term" value="P:methylation"/>
    <property type="evidence" value="ECO:0007669"/>
    <property type="project" value="UniProtKB-KW"/>
</dbReference>
<dbReference type="InterPro" id="IPR029063">
    <property type="entry name" value="SAM-dependent_MTases_sf"/>
</dbReference>
<sequence>MPEHRPAEPDILRYYTDVFAEADRLHRTPQGRLEFARTKELLARVLPDAPATVLDIGGGPGVYAGWLAAAGYRVHLLDLVPSHATAARVTRPGGPVAAAAISRSAPVVDLTRQGRIDARTRPAVLAVYASGVNDPETGFTTAYFHQPEQLVAEFTAAGLPAPRLYGIEGPLWPLLDALGVQPTERLFTDALDCARVVESDPSVLGSSGHLLAVAVA</sequence>
<reference evidence="1 2" key="1">
    <citation type="submission" date="2024-10" db="EMBL/GenBank/DDBJ databases">
        <title>The Natural Products Discovery Center: Release of the First 8490 Sequenced Strains for Exploring Actinobacteria Biosynthetic Diversity.</title>
        <authorList>
            <person name="Kalkreuter E."/>
            <person name="Kautsar S.A."/>
            <person name="Yang D."/>
            <person name="Bader C.D."/>
            <person name="Teijaro C.N."/>
            <person name="Fluegel L."/>
            <person name="Davis C.M."/>
            <person name="Simpson J.R."/>
            <person name="Lauterbach L."/>
            <person name="Steele A.D."/>
            <person name="Gui C."/>
            <person name="Meng S."/>
            <person name="Li G."/>
            <person name="Viehrig K."/>
            <person name="Ye F."/>
            <person name="Su P."/>
            <person name="Kiefer A.F."/>
            <person name="Nichols A."/>
            <person name="Cepeda A.J."/>
            <person name="Yan W."/>
            <person name="Fan B."/>
            <person name="Jiang Y."/>
            <person name="Adhikari A."/>
            <person name="Zheng C.-J."/>
            <person name="Schuster L."/>
            <person name="Cowan T.M."/>
            <person name="Smanski M.J."/>
            <person name="Chevrette M.G."/>
            <person name="De Carvalho L.P.S."/>
            <person name="Shen B."/>
        </authorList>
    </citation>
    <scope>NUCLEOTIDE SEQUENCE [LARGE SCALE GENOMIC DNA]</scope>
    <source>
        <strain evidence="1 2">NPDC021253</strain>
    </source>
</reference>
<dbReference type="Proteomes" id="UP001611075">
    <property type="component" value="Unassembled WGS sequence"/>
</dbReference>
<dbReference type="GO" id="GO:0061542">
    <property type="term" value="F:3-demethylubiquinol 3-O-methyltransferase activity"/>
    <property type="evidence" value="ECO:0007669"/>
    <property type="project" value="UniProtKB-EC"/>
</dbReference>
<dbReference type="EMBL" id="JBIRPU010000020">
    <property type="protein sequence ID" value="MFI0795679.1"/>
    <property type="molecule type" value="Genomic_DNA"/>
</dbReference>
<dbReference type="EC" id="2.1.1.64" evidence="1"/>
<accession>A0ABW7SPQ0</accession>
<gene>
    <name evidence="1" type="ORF">ACH4OY_23810</name>
</gene>
<keyword evidence="1" id="KW-0489">Methyltransferase</keyword>
<name>A0ABW7SPQ0_9ACTN</name>
<protein>
    <submittedName>
        <fullName evidence="1">Class I SAM-dependent methyltransferase</fullName>
        <ecNumber evidence="1">2.1.1.222</ecNumber>
        <ecNumber evidence="1">2.1.1.64</ecNumber>
    </submittedName>
</protein>
<comment type="caution">
    <text evidence="1">The sequence shown here is derived from an EMBL/GenBank/DDBJ whole genome shotgun (WGS) entry which is preliminary data.</text>
</comment>
<dbReference type="GO" id="GO:0102208">
    <property type="term" value="F:2-polyprenyl-6-hydroxyphenol methylase activity"/>
    <property type="evidence" value="ECO:0007669"/>
    <property type="project" value="UniProtKB-EC"/>
</dbReference>
<dbReference type="Gene3D" id="3.40.50.150">
    <property type="entry name" value="Vaccinia Virus protein VP39"/>
    <property type="match status" value="2"/>
</dbReference>
<keyword evidence="1" id="KW-0808">Transferase</keyword>
<evidence type="ECO:0000313" key="1">
    <source>
        <dbReference type="EMBL" id="MFI0795679.1"/>
    </source>
</evidence>
<dbReference type="RefSeq" id="WP_396683113.1">
    <property type="nucleotide sequence ID" value="NZ_JBIRPU010000020.1"/>
</dbReference>